<dbReference type="EMBL" id="RBKT01000001">
    <property type="protein sequence ID" value="RKR87170.1"/>
    <property type="molecule type" value="Genomic_DNA"/>
</dbReference>
<organism evidence="3 4">
    <name type="scientific">Micromonospora pisi</name>
    <dbReference type="NCBI Taxonomy" id="589240"/>
    <lineage>
        <taxon>Bacteria</taxon>
        <taxon>Bacillati</taxon>
        <taxon>Actinomycetota</taxon>
        <taxon>Actinomycetes</taxon>
        <taxon>Micromonosporales</taxon>
        <taxon>Micromonosporaceae</taxon>
        <taxon>Micromonospora</taxon>
    </lineage>
</organism>
<feature type="region of interest" description="Disordered" evidence="1">
    <location>
        <begin position="1"/>
        <end position="70"/>
    </location>
</feature>
<evidence type="ECO:0000313" key="4">
    <source>
        <dbReference type="Proteomes" id="UP000277671"/>
    </source>
</evidence>
<keyword evidence="2" id="KW-0472">Membrane</keyword>
<protein>
    <submittedName>
        <fullName evidence="3">Uncharacterized protein DUF2567</fullName>
    </submittedName>
</protein>
<dbReference type="Proteomes" id="UP000277671">
    <property type="component" value="Unassembled WGS sequence"/>
</dbReference>
<sequence length="294" mass="30144">MSPATPENEQPADEASPVRDGVPRTAPETSDDPPRSATTAPDAVGTGGPDGPESEAGGAGDVPGPSAAAEVPAYDQPVPARRGEPWRTLTAGVVAVLVLVLLGVPLGLLWRAVAPSVPVIQADGGAVLAQPQPEEFVAADGWFALFGLIFGLLAAILVWLFLRRYRGPIGMVVAGLGALGAAVVAWQVGRHIGLGEYHHLLETSAAGSTFGKPPDLRAGRFEWIFGFIPALRGDLLVPAFGAVVMYTMLAGWSRYAGLGAEPEPVGVSWDSVALPAPSTAPAPPAPGAAEPPRD</sequence>
<dbReference type="OrthoDB" id="5188205at2"/>
<reference evidence="3 4" key="1">
    <citation type="submission" date="2018-10" db="EMBL/GenBank/DDBJ databases">
        <title>Sequencing the genomes of 1000 actinobacteria strains.</title>
        <authorList>
            <person name="Klenk H.-P."/>
        </authorList>
    </citation>
    <scope>NUCLEOTIDE SEQUENCE [LARGE SCALE GENOMIC DNA]</scope>
    <source>
        <strain evidence="3 4">DSM 45175</strain>
    </source>
</reference>
<evidence type="ECO:0000256" key="1">
    <source>
        <dbReference type="SAM" id="MobiDB-lite"/>
    </source>
</evidence>
<evidence type="ECO:0000313" key="3">
    <source>
        <dbReference type="EMBL" id="RKR87170.1"/>
    </source>
</evidence>
<evidence type="ECO:0000256" key="2">
    <source>
        <dbReference type="SAM" id="Phobius"/>
    </source>
</evidence>
<feature type="transmembrane region" description="Helical" evidence="2">
    <location>
        <begin position="169"/>
        <end position="188"/>
    </location>
</feature>
<feature type="transmembrane region" description="Helical" evidence="2">
    <location>
        <begin position="223"/>
        <end position="246"/>
    </location>
</feature>
<proteinExistence type="predicted"/>
<keyword evidence="2" id="KW-0812">Transmembrane</keyword>
<dbReference type="AlphaFoldDB" id="A0A495JDT5"/>
<accession>A0A495JDT5</accession>
<feature type="transmembrane region" description="Helical" evidence="2">
    <location>
        <begin position="142"/>
        <end position="162"/>
    </location>
</feature>
<feature type="transmembrane region" description="Helical" evidence="2">
    <location>
        <begin position="89"/>
        <end position="110"/>
    </location>
</feature>
<keyword evidence="4" id="KW-1185">Reference proteome</keyword>
<name>A0A495JDT5_9ACTN</name>
<keyword evidence="2" id="KW-1133">Transmembrane helix</keyword>
<comment type="caution">
    <text evidence="3">The sequence shown here is derived from an EMBL/GenBank/DDBJ whole genome shotgun (WGS) entry which is preliminary data.</text>
</comment>
<gene>
    <name evidence="3" type="ORF">BDK92_1443</name>
</gene>